<feature type="region of interest" description="Disordered" evidence="1">
    <location>
        <begin position="164"/>
        <end position="250"/>
    </location>
</feature>
<feature type="compositionally biased region" description="Basic and acidic residues" evidence="1">
    <location>
        <begin position="234"/>
        <end position="250"/>
    </location>
</feature>
<evidence type="ECO:0000256" key="1">
    <source>
        <dbReference type="SAM" id="MobiDB-lite"/>
    </source>
</evidence>
<dbReference type="AlphaFoldDB" id="A0ABD3ATZ5"/>
<feature type="compositionally biased region" description="Basic and acidic residues" evidence="1">
    <location>
        <begin position="214"/>
        <end position="225"/>
    </location>
</feature>
<dbReference type="Proteomes" id="UP001630127">
    <property type="component" value="Unassembled WGS sequence"/>
</dbReference>
<dbReference type="EMBL" id="JBJUIK010000002">
    <property type="protein sequence ID" value="KAL3534689.1"/>
    <property type="molecule type" value="Genomic_DNA"/>
</dbReference>
<reference evidence="2 3" key="1">
    <citation type="submission" date="2024-11" db="EMBL/GenBank/DDBJ databases">
        <title>A near-complete genome assembly of Cinchona calisaya.</title>
        <authorList>
            <person name="Lian D.C."/>
            <person name="Zhao X.W."/>
            <person name="Wei L."/>
        </authorList>
    </citation>
    <scope>NUCLEOTIDE SEQUENCE [LARGE SCALE GENOMIC DNA]</scope>
    <source>
        <tissue evidence="2">Nenye</tissue>
    </source>
</reference>
<name>A0ABD3ATZ5_9GENT</name>
<protein>
    <submittedName>
        <fullName evidence="2">Uncharacterized protein</fullName>
    </submittedName>
</protein>
<evidence type="ECO:0000313" key="3">
    <source>
        <dbReference type="Proteomes" id="UP001630127"/>
    </source>
</evidence>
<sequence>MTIPVNFQRQRSIRVTSDATDVPTVLLDKRICLRDENNESVIPKSCAPLPSIPEVFLQTRKAILWDVERKYKNSVEDVAGAQDEGGQRGFPGGQCLPRLLEEDAAPPMDSLDFLLDAASQSGAAENISSLIHSRAADQISRTLEQVQGDLTTDVVRVQDVRNVPEEGESAGQPAANPMVDQPVPEQQPANVPAQAPVANLPVNMGEASSSTSDALERAKGKRPLEVSEDAVWEEVDREKQKRHIECDSDS</sequence>
<gene>
    <name evidence="2" type="ORF">ACH5RR_003150</name>
</gene>
<accession>A0ABD3ATZ5</accession>
<feature type="compositionally biased region" description="Low complexity" evidence="1">
    <location>
        <begin position="181"/>
        <end position="203"/>
    </location>
</feature>
<keyword evidence="3" id="KW-1185">Reference proteome</keyword>
<organism evidence="2 3">
    <name type="scientific">Cinchona calisaya</name>
    <dbReference type="NCBI Taxonomy" id="153742"/>
    <lineage>
        <taxon>Eukaryota</taxon>
        <taxon>Viridiplantae</taxon>
        <taxon>Streptophyta</taxon>
        <taxon>Embryophyta</taxon>
        <taxon>Tracheophyta</taxon>
        <taxon>Spermatophyta</taxon>
        <taxon>Magnoliopsida</taxon>
        <taxon>eudicotyledons</taxon>
        <taxon>Gunneridae</taxon>
        <taxon>Pentapetalae</taxon>
        <taxon>asterids</taxon>
        <taxon>lamiids</taxon>
        <taxon>Gentianales</taxon>
        <taxon>Rubiaceae</taxon>
        <taxon>Cinchonoideae</taxon>
        <taxon>Cinchoneae</taxon>
        <taxon>Cinchona</taxon>
    </lineage>
</organism>
<comment type="caution">
    <text evidence="2">The sequence shown here is derived from an EMBL/GenBank/DDBJ whole genome shotgun (WGS) entry which is preliminary data.</text>
</comment>
<proteinExistence type="predicted"/>
<evidence type="ECO:0000313" key="2">
    <source>
        <dbReference type="EMBL" id="KAL3534689.1"/>
    </source>
</evidence>